<feature type="region of interest" description="Disordered" evidence="1">
    <location>
        <begin position="1"/>
        <end position="35"/>
    </location>
</feature>
<dbReference type="EMBL" id="JAEVHL010000083">
    <property type="protein sequence ID" value="MBM0277054.1"/>
    <property type="molecule type" value="Genomic_DNA"/>
</dbReference>
<organism evidence="2 3">
    <name type="scientific">Micromonospora tarensis</name>
    <dbReference type="NCBI Taxonomy" id="2806100"/>
    <lineage>
        <taxon>Bacteria</taxon>
        <taxon>Bacillati</taxon>
        <taxon>Actinomycetota</taxon>
        <taxon>Actinomycetes</taxon>
        <taxon>Micromonosporales</taxon>
        <taxon>Micromonosporaceae</taxon>
        <taxon>Micromonospora</taxon>
    </lineage>
</organism>
<evidence type="ECO:0000313" key="3">
    <source>
        <dbReference type="Proteomes" id="UP000622245"/>
    </source>
</evidence>
<proteinExistence type="predicted"/>
<sequence>TAGGVGAAPSDGTPGRVVAQPAASTGASSSRIGYAGRARRLIVGEDIRSSWQSRYRGHERHA</sequence>
<protein>
    <submittedName>
        <fullName evidence="2">Uncharacterized protein</fullName>
    </submittedName>
</protein>
<dbReference type="Proteomes" id="UP000622245">
    <property type="component" value="Unassembled WGS sequence"/>
</dbReference>
<dbReference type="RefSeq" id="WP_203149499.1">
    <property type="nucleotide sequence ID" value="NZ_JAEVHL010000083.1"/>
</dbReference>
<name>A0ABS1YHZ6_9ACTN</name>
<feature type="compositionally biased region" description="Polar residues" evidence="1">
    <location>
        <begin position="22"/>
        <end position="31"/>
    </location>
</feature>
<gene>
    <name evidence="2" type="ORF">JM949_17450</name>
</gene>
<reference evidence="2 3" key="1">
    <citation type="submission" date="2021-01" db="EMBL/GenBank/DDBJ databases">
        <title>Draft genome sequence of Micromonospora sp. strain STR1s_6.</title>
        <authorList>
            <person name="Karlyshev A."/>
            <person name="Jawad R."/>
        </authorList>
    </citation>
    <scope>NUCLEOTIDE SEQUENCE [LARGE SCALE GENOMIC DNA]</scope>
    <source>
        <strain evidence="2 3">STR1S-6</strain>
    </source>
</reference>
<feature type="non-terminal residue" evidence="2">
    <location>
        <position position="1"/>
    </location>
</feature>
<evidence type="ECO:0000256" key="1">
    <source>
        <dbReference type="SAM" id="MobiDB-lite"/>
    </source>
</evidence>
<comment type="caution">
    <text evidence="2">The sequence shown here is derived from an EMBL/GenBank/DDBJ whole genome shotgun (WGS) entry which is preliminary data.</text>
</comment>
<evidence type="ECO:0000313" key="2">
    <source>
        <dbReference type="EMBL" id="MBM0277054.1"/>
    </source>
</evidence>
<keyword evidence="3" id="KW-1185">Reference proteome</keyword>
<accession>A0ABS1YHZ6</accession>